<proteinExistence type="predicted"/>
<evidence type="ECO:0000313" key="2">
    <source>
        <dbReference type="Proteomes" id="UP000823775"/>
    </source>
</evidence>
<dbReference type="Proteomes" id="UP000823775">
    <property type="component" value="Unassembled WGS sequence"/>
</dbReference>
<accession>A0ABS8VF73</accession>
<keyword evidence="2" id="KW-1185">Reference proteome</keyword>
<organism evidence="1 2">
    <name type="scientific">Datura stramonium</name>
    <name type="common">Jimsonweed</name>
    <name type="synonym">Common thornapple</name>
    <dbReference type="NCBI Taxonomy" id="4076"/>
    <lineage>
        <taxon>Eukaryota</taxon>
        <taxon>Viridiplantae</taxon>
        <taxon>Streptophyta</taxon>
        <taxon>Embryophyta</taxon>
        <taxon>Tracheophyta</taxon>
        <taxon>Spermatophyta</taxon>
        <taxon>Magnoliopsida</taxon>
        <taxon>eudicotyledons</taxon>
        <taxon>Gunneridae</taxon>
        <taxon>Pentapetalae</taxon>
        <taxon>asterids</taxon>
        <taxon>lamiids</taxon>
        <taxon>Solanales</taxon>
        <taxon>Solanaceae</taxon>
        <taxon>Solanoideae</taxon>
        <taxon>Datureae</taxon>
        <taxon>Datura</taxon>
    </lineage>
</organism>
<protein>
    <submittedName>
        <fullName evidence="1">Uncharacterized protein</fullName>
    </submittedName>
</protein>
<sequence length="110" mass="12147">MAGRDGDVVVRVDKKKRNGGRSGWFLIRDDSENRRRSGGIAAEKGGTSWFLVNGKWDRGADVVTGSRNLRRGGRFLRIFDEEDEVTRGRAAVLLLVGGEKMRSELGLGGR</sequence>
<dbReference type="EMBL" id="JACEIK010004287">
    <property type="protein sequence ID" value="MCD9644932.1"/>
    <property type="molecule type" value="Genomic_DNA"/>
</dbReference>
<comment type="caution">
    <text evidence="1">The sequence shown here is derived from an EMBL/GenBank/DDBJ whole genome shotgun (WGS) entry which is preliminary data.</text>
</comment>
<gene>
    <name evidence="1" type="ORF">HAX54_033466</name>
</gene>
<name>A0ABS8VF73_DATST</name>
<evidence type="ECO:0000313" key="1">
    <source>
        <dbReference type="EMBL" id="MCD9644932.1"/>
    </source>
</evidence>
<reference evidence="1 2" key="1">
    <citation type="journal article" date="2021" name="BMC Genomics">
        <title>Datura genome reveals duplications of psychoactive alkaloid biosynthetic genes and high mutation rate following tissue culture.</title>
        <authorList>
            <person name="Rajewski A."/>
            <person name="Carter-House D."/>
            <person name="Stajich J."/>
            <person name="Litt A."/>
        </authorList>
    </citation>
    <scope>NUCLEOTIDE SEQUENCE [LARGE SCALE GENOMIC DNA]</scope>
    <source>
        <strain evidence="1">AR-01</strain>
    </source>
</reference>